<dbReference type="AlphaFoldDB" id="A0A9P5U9U2"/>
<name>A0A9P5U9U2_9AGAR</name>
<evidence type="ECO:0000256" key="1">
    <source>
        <dbReference type="ARBA" id="ARBA00022679"/>
    </source>
</evidence>
<dbReference type="EMBL" id="JADNRY010000041">
    <property type="protein sequence ID" value="KAF9070368.1"/>
    <property type="molecule type" value="Genomic_DNA"/>
</dbReference>
<reference evidence="2" key="1">
    <citation type="submission" date="2020-11" db="EMBL/GenBank/DDBJ databases">
        <authorList>
            <consortium name="DOE Joint Genome Institute"/>
            <person name="Ahrendt S."/>
            <person name="Riley R."/>
            <person name="Andreopoulos W."/>
            <person name="Labutti K."/>
            <person name="Pangilinan J."/>
            <person name="Ruiz-Duenas F.J."/>
            <person name="Barrasa J.M."/>
            <person name="Sanchez-Garcia M."/>
            <person name="Camarero S."/>
            <person name="Miyauchi S."/>
            <person name="Serrano A."/>
            <person name="Linde D."/>
            <person name="Babiker R."/>
            <person name="Drula E."/>
            <person name="Ayuso-Fernandez I."/>
            <person name="Pacheco R."/>
            <person name="Padilla G."/>
            <person name="Ferreira P."/>
            <person name="Barriuso J."/>
            <person name="Kellner H."/>
            <person name="Castanera R."/>
            <person name="Alfaro M."/>
            <person name="Ramirez L."/>
            <person name="Pisabarro A.G."/>
            <person name="Kuo A."/>
            <person name="Tritt A."/>
            <person name="Lipzen A."/>
            <person name="He G."/>
            <person name="Yan M."/>
            <person name="Ng V."/>
            <person name="Cullen D."/>
            <person name="Martin F."/>
            <person name="Rosso M.-N."/>
            <person name="Henrissat B."/>
            <person name="Hibbett D."/>
            <person name="Martinez A.T."/>
            <person name="Grigoriev I.V."/>
        </authorList>
    </citation>
    <scope>NUCLEOTIDE SEQUENCE</scope>
    <source>
        <strain evidence="2">AH 40177</strain>
    </source>
</reference>
<sequence length="412" mass="46445">MTFIKNVHEIPDALNLDLFKAALSKSLSIYRHACGHLCQEAPEVEGMSLWKIRITDSPVPVEIVEKDTPILTDCVIQDDLTSFLPHPNSEVVNNDSPLLSFKLHISKQRTFIGVAWHHTLGDAATLLRFMNTLSRYYQGHDIDHGSLPSFKKHRFPTPSVDDFPRWLPYMSHLAHTYSSTEIQDKYAEGNEVIIPIRAIIRRSEAEILRGRVRRMLGPDSKLEISIQDCLTACFVVATNNLQTNTVLGVRRITNAAGFRQIVTEWNEPNVAGNSIYIVPSADFDPNRVQDIAYISATIRKSLMEARKPDFLASYMSVAGYQMALAAERKETFFFGSDLTTISVNSNAILNWQGADFGYPSARFFTPGITRFYMRVFPANNYRESEALDLTFGAPASMRQAILEKLGPEFSIM</sequence>
<keyword evidence="1" id="KW-0808">Transferase</keyword>
<dbReference type="Proteomes" id="UP000772434">
    <property type="component" value="Unassembled WGS sequence"/>
</dbReference>
<dbReference type="PANTHER" id="PTHR31642:SF310">
    <property type="entry name" value="FATTY ALCOHOL:CAFFEOYL-COA ACYLTRANSFERASE"/>
    <property type="match status" value="1"/>
</dbReference>
<protein>
    <submittedName>
        <fullName evidence="2">Uncharacterized protein</fullName>
    </submittedName>
</protein>
<accession>A0A9P5U9U2</accession>
<proteinExistence type="predicted"/>
<gene>
    <name evidence="2" type="ORF">BDP27DRAFT_623163</name>
</gene>
<dbReference type="InterPro" id="IPR050317">
    <property type="entry name" value="Plant_Fungal_Acyltransferase"/>
</dbReference>
<organism evidence="2 3">
    <name type="scientific">Rhodocollybia butyracea</name>
    <dbReference type="NCBI Taxonomy" id="206335"/>
    <lineage>
        <taxon>Eukaryota</taxon>
        <taxon>Fungi</taxon>
        <taxon>Dikarya</taxon>
        <taxon>Basidiomycota</taxon>
        <taxon>Agaricomycotina</taxon>
        <taxon>Agaricomycetes</taxon>
        <taxon>Agaricomycetidae</taxon>
        <taxon>Agaricales</taxon>
        <taxon>Marasmiineae</taxon>
        <taxon>Omphalotaceae</taxon>
        <taxon>Rhodocollybia</taxon>
    </lineage>
</organism>
<dbReference type="OrthoDB" id="1862401at2759"/>
<dbReference type="InterPro" id="IPR023213">
    <property type="entry name" value="CAT-like_dom_sf"/>
</dbReference>
<evidence type="ECO:0000313" key="2">
    <source>
        <dbReference type="EMBL" id="KAF9070368.1"/>
    </source>
</evidence>
<keyword evidence="3" id="KW-1185">Reference proteome</keyword>
<comment type="caution">
    <text evidence="2">The sequence shown here is derived from an EMBL/GenBank/DDBJ whole genome shotgun (WGS) entry which is preliminary data.</text>
</comment>
<dbReference type="PANTHER" id="PTHR31642">
    <property type="entry name" value="TRICHOTHECENE 3-O-ACETYLTRANSFERASE"/>
    <property type="match status" value="1"/>
</dbReference>
<evidence type="ECO:0000313" key="3">
    <source>
        <dbReference type="Proteomes" id="UP000772434"/>
    </source>
</evidence>
<dbReference type="Gene3D" id="3.30.559.10">
    <property type="entry name" value="Chloramphenicol acetyltransferase-like domain"/>
    <property type="match status" value="1"/>
</dbReference>
<dbReference type="GO" id="GO:0016747">
    <property type="term" value="F:acyltransferase activity, transferring groups other than amino-acyl groups"/>
    <property type="evidence" value="ECO:0007669"/>
    <property type="project" value="TreeGrafter"/>
</dbReference>